<proteinExistence type="inferred from homology"/>
<dbReference type="GO" id="GO:0043409">
    <property type="term" value="P:negative regulation of MAPK cascade"/>
    <property type="evidence" value="ECO:0007669"/>
    <property type="project" value="TreeGrafter"/>
</dbReference>
<gene>
    <name evidence="7" type="ORF">CALMAC_LOCUS5503</name>
</gene>
<reference evidence="7 8" key="1">
    <citation type="submission" date="2019-01" db="EMBL/GenBank/DDBJ databases">
        <authorList>
            <person name="Sayadi A."/>
        </authorList>
    </citation>
    <scope>NUCLEOTIDE SEQUENCE [LARGE SCALE GENOMIC DNA]</scope>
</reference>
<evidence type="ECO:0000256" key="3">
    <source>
        <dbReference type="ARBA" id="ARBA00022801"/>
    </source>
</evidence>
<evidence type="ECO:0000313" key="8">
    <source>
        <dbReference type="Proteomes" id="UP000410492"/>
    </source>
</evidence>
<dbReference type="GO" id="GO:0005829">
    <property type="term" value="C:cytosol"/>
    <property type="evidence" value="ECO:0007669"/>
    <property type="project" value="TreeGrafter"/>
</dbReference>
<dbReference type="SUPFAM" id="SSF52799">
    <property type="entry name" value="(Phosphotyrosine protein) phosphatases II"/>
    <property type="match status" value="1"/>
</dbReference>
<dbReference type="InterPro" id="IPR020422">
    <property type="entry name" value="TYR_PHOSPHATASE_DUAL_dom"/>
</dbReference>
<dbReference type="Gene3D" id="3.90.190.10">
    <property type="entry name" value="Protein tyrosine phosphatase superfamily"/>
    <property type="match status" value="1"/>
</dbReference>
<dbReference type="InterPro" id="IPR016130">
    <property type="entry name" value="Tyr_Pase_AS"/>
</dbReference>
<dbReference type="Pfam" id="PF00782">
    <property type="entry name" value="DSPc"/>
    <property type="match status" value="1"/>
</dbReference>
<keyword evidence="8" id="KW-1185">Reference proteome</keyword>
<dbReference type="GO" id="GO:0008330">
    <property type="term" value="F:protein tyrosine/threonine phosphatase activity"/>
    <property type="evidence" value="ECO:0007669"/>
    <property type="project" value="TreeGrafter"/>
</dbReference>
<feature type="domain" description="Tyrosine specific protein phosphatases" evidence="6">
    <location>
        <begin position="29"/>
        <end position="92"/>
    </location>
</feature>
<accession>A0A653C3T3</accession>
<dbReference type="SMART" id="SM00195">
    <property type="entry name" value="DSPc"/>
    <property type="match status" value="1"/>
</dbReference>
<dbReference type="AlphaFoldDB" id="A0A653C3T3"/>
<organism evidence="7 8">
    <name type="scientific">Callosobruchus maculatus</name>
    <name type="common">Southern cowpea weevil</name>
    <name type="synonym">Pulse bruchid</name>
    <dbReference type="NCBI Taxonomy" id="64391"/>
    <lineage>
        <taxon>Eukaryota</taxon>
        <taxon>Metazoa</taxon>
        <taxon>Ecdysozoa</taxon>
        <taxon>Arthropoda</taxon>
        <taxon>Hexapoda</taxon>
        <taxon>Insecta</taxon>
        <taxon>Pterygota</taxon>
        <taxon>Neoptera</taxon>
        <taxon>Endopterygota</taxon>
        <taxon>Coleoptera</taxon>
        <taxon>Polyphaga</taxon>
        <taxon>Cucujiformia</taxon>
        <taxon>Chrysomeloidea</taxon>
        <taxon>Chrysomelidae</taxon>
        <taxon>Bruchinae</taxon>
        <taxon>Bruchini</taxon>
        <taxon>Callosobruchus</taxon>
    </lineage>
</organism>
<protein>
    <recommendedName>
        <fullName evidence="2">protein-tyrosine-phosphatase</fullName>
        <ecNumber evidence="2">3.1.3.48</ecNumber>
    </recommendedName>
</protein>
<dbReference type="OrthoDB" id="426001at2759"/>
<dbReference type="EC" id="3.1.3.48" evidence="2"/>
<evidence type="ECO:0000256" key="4">
    <source>
        <dbReference type="ARBA" id="ARBA00022912"/>
    </source>
</evidence>
<evidence type="ECO:0000256" key="1">
    <source>
        <dbReference type="ARBA" id="ARBA00008601"/>
    </source>
</evidence>
<dbReference type="PANTHER" id="PTHR10159:SF528">
    <property type="entry name" value="PUCKERED, ISOFORM A"/>
    <property type="match status" value="1"/>
</dbReference>
<evidence type="ECO:0000259" key="6">
    <source>
        <dbReference type="PROSITE" id="PS50056"/>
    </source>
</evidence>
<dbReference type="Proteomes" id="UP000410492">
    <property type="component" value="Unassembled WGS sequence"/>
</dbReference>
<comment type="similarity">
    <text evidence="1">Belongs to the protein-tyrosine phosphatase family. Non-receptor class dual specificity subfamily.</text>
</comment>
<keyword evidence="3" id="KW-0378">Hydrolase</keyword>
<dbReference type="PROSITE" id="PS00383">
    <property type="entry name" value="TYR_PHOSPHATASE_1"/>
    <property type="match status" value="1"/>
</dbReference>
<feature type="domain" description="Tyrosine-protein phosphatase" evidence="5">
    <location>
        <begin position="1"/>
        <end position="113"/>
    </location>
</feature>
<evidence type="ECO:0000259" key="5">
    <source>
        <dbReference type="PROSITE" id="PS50054"/>
    </source>
</evidence>
<dbReference type="PANTHER" id="PTHR10159">
    <property type="entry name" value="DUAL SPECIFICITY PROTEIN PHOSPHATASE"/>
    <property type="match status" value="1"/>
</dbReference>
<dbReference type="InterPro" id="IPR029021">
    <property type="entry name" value="Prot-tyrosine_phosphatase-like"/>
</dbReference>
<evidence type="ECO:0000256" key="2">
    <source>
        <dbReference type="ARBA" id="ARBA00013064"/>
    </source>
</evidence>
<dbReference type="EMBL" id="CAACVG010006795">
    <property type="protein sequence ID" value="VEN41789.1"/>
    <property type="molecule type" value="Genomic_DNA"/>
</dbReference>
<evidence type="ECO:0000313" key="7">
    <source>
        <dbReference type="EMBL" id="VEN41789.1"/>
    </source>
</evidence>
<dbReference type="InterPro" id="IPR000340">
    <property type="entry name" value="Dual-sp_phosphatase_cat-dom"/>
</dbReference>
<dbReference type="InterPro" id="IPR000387">
    <property type="entry name" value="Tyr_Pase_dom"/>
</dbReference>
<dbReference type="GO" id="GO:0017017">
    <property type="term" value="F:MAP kinase tyrosine/serine/threonine phosphatase activity"/>
    <property type="evidence" value="ECO:0007669"/>
    <property type="project" value="TreeGrafter"/>
</dbReference>
<sequence>MDSLKANEQPKINTGPNGIVPPSWTLMKPRFLYNIDSRFRYNEENARKHGLRVLLHCQAGVSRSATIAIAYIMKYKHMSMVEAYKTVKEARPIISPNLNFMGQLLELEQSLHNDRNNHQCLREGVTHSNR</sequence>
<name>A0A653C3T3_CALMS</name>
<dbReference type="GO" id="GO:0033550">
    <property type="term" value="F:MAP kinase tyrosine phosphatase activity"/>
    <property type="evidence" value="ECO:0007669"/>
    <property type="project" value="TreeGrafter"/>
</dbReference>
<dbReference type="PROSITE" id="PS50054">
    <property type="entry name" value="TYR_PHOSPHATASE_DUAL"/>
    <property type="match status" value="1"/>
</dbReference>
<keyword evidence="4" id="KW-0904">Protein phosphatase</keyword>
<dbReference type="PROSITE" id="PS50056">
    <property type="entry name" value="TYR_PHOSPHATASE_2"/>
    <property type="match status" value="1"/>
</dbReference>